<evidence type="ECO:0000313" key="3">
    <source>
        <dbReference type="Proteomes" id="UP000027725"/>
    </source>
</evidence>
<accession>A0A074U9L6</accession>
<protein>
    <submittedName>
        <fullName evidence="2">Membrane protein</fullName>
    </submittedName>
</protein>
<dbReference type="InterPro" id="IPR024884">
    <property type="entry name" value="NAPE-PLD"/>
</dbReference>
<feature type="domain" description="Metallo-beta-lactamase" evidence="1">
    <location>
        <begin position="83"/>
        <end position="283"/>
    </location>
</feature>
<proteinExistence type="predicted"/>
<dbReference type="GO" id="GO:0005737">
    <property type="term" value="C:cytoplasm"/>
    <property type="evidence" value="ECO:0007669"/>
    <property type="project" value="TreeGrafter"/>
</dbReference>
<evidence type="ECO:0000313" key="2">
    <source>
        <dbReference type="EMBL" id="KEP71372.1"/>
    </source>
</evidence>
<dbReference type="GO" id="GO:0008270">
    <property type="term" value="F:zinc ion binding"/>
    <property type="evidence" value="ECO:0007669"/>
    <property type="project" value="InterPro"/>
</dbReference>
<dbReference type="PANTHER" id="PTHR15032">
    <property type="entry name" value="N-ACYL-PHOSPHATIDYLETHANOLAMINE-HYDROLYZING PHOSPHOLIPASE D"/>
    <property type="match status" value="1"/>
</dbReference>
<dbReference type="Proteomes" id="UP000027725">
    <property type="component" value="Unassembled WGS sequence"/>
</dbReference>
<dbReference type="AlphaFoldDB" id="A0A074U9L6"/>
<keyword evidence="3" id="KW-1185">Reference proteome</keyword>
<dbReference type="RefSeq" id="WP_038062001.1">
    <property type="nucleotide sequence ID" value="NZ_FOVB01000001.1"/>
</dbReference>
<name>A0A074U9L6_9RHOB</name>
<dbReference type="PANTHER" id="PTHR15032:SF4">
    <property type="entry name" value="N-ACYL-PHOSPHATIDYLETHANOLAMINE-HYDROLYZING PHOSPHOLIPASE D"/>
    <property type="match status" value="1"/>
</dbReference>
<comment type="caution">
    <text evidence="2">The sequence shown here is derived from an EMBL/GenBank/DDBJ whole genome shotgun (WGS) entry which is preliminary data.</text>
</comment>
<sequence>MASNPYYTGPLSDHFDGVRFYSPGQPAPDRSLRDLWRWHRSGTRARWPKTVPVTQVKPPARAQAARLTMVGHASVLIQIAGLNLLTDPVWSERASPLSFAGPRRVSAPGIAFNDLPEIDAVLLSHNHYDHLDLATLKRLHRRDAPRMVMPLGTDATVRKAVPDARIEIGDWHDQIVLSLDVRLSLTRANHWSSRGLRDRRMALWCGYWIDAPQAQIWFAGDTGYGDGAIFHDLRARHGSPDIALIPIGAYEPRWFMAAQHVAPEDSVQIFHDIGARQALGIHWGTFQLTDEARDAPKELLAELLARDRIASERFAAFGPGDVHQAASITAQP</sequence>
<dbReference type="GO" id="GO:0070290">
    <property type="term" value="F:N-acylphosphatidylethanolamine-specific phospholipase D activity"/>
    <property type="evidence" value="ECO:0007669"/>
    <property type="project" value="InterPro"/>
</dbReference>
<gene>
    <name evidence="2" type="ORF">DL1_07210</name>
</gene>
<dbReference type="SUPFAM" id="SSF56281">
    <property type="entry name" value="Metallo-hydrolase/oxidoreductase"/>
    <property type="match status" value="1"/>
</dbReference>
<evidence type="ECO:0000259" key="1">
    <source>
        <dbReference type="Pfam" id="PF12706"/>
    </source>
</evidence>
<dbReference type="PIRSF" id="PIRSF038896">
    <property type="entry name" value="NAPE-PLD"/>
    <property type="match status" value="1"/>
</dbReference>
<dbReference type="InterPro" id="IPR001279">
    <property type="entry name" value="Metallo-B-lactamas"/>
</dbReference>
<dbReference type="InterPro" id="IPR036866">
    <property type="entry name" value="RibonucZ/Hydroxyglut_hydro"/>
</dbReference>
<reference evidence="2 3" key="1">
    <citation type="submission" date="2014-03" db="EMBL/GenBank/DDBJ databases">
        <title>The draft genome sequence of Thioclava dalianensis DLFJ1-1.</title>
        <authorList>
            <person name="Lai Q."/>
            <person name="Shao Z."/>
        </authorList>
    </citation>
    <scope>NUCLEOTIDE SEQUENCE [LARGE SCALE GENOMIC DNA]</scope>
    <source>
        <strain evidence="2 3">DLFJ1-1</strain>
    </source>
</reference>
<dbReference type="STRING" id="1185766.SAMN05216224_101288"/>
<dbReference type="Gene3D" id="3.60.15.10">
    <property type="entry name" value="Ribonuclease Z/Hydroxyacylglutathione hydrolase-like"/>
    <property type="match status" value="1"/>
</dbReference>
<organism evidence="2 3">
    <name type="scientific">Thioclava dalianensis</name>
    <dbReference type="NCBI Taxonomy" id="1185766"/>
    <lineage>
        <taxon>Bacteria</taxon>
        <taxon>Pseudomonadati</taxon>
        <taxon>Pseudomonadota</taxon>
        <taxon>Alphaproteobacteria</taxon>
        <taxon>Rhodobacterales</taxon>
        <taxon>Paracoccaceae</taxon>
        <taxon>Thioclava</taxon>
    </lineage>
</organism>
<dbReference type="EMBL" id="JHEH01000002">
    <property type="protein sequence ID" value="KEP71372.1"/>
    <property type="molecule type" value="Genomic_DNA"/>
</dbReference>
<dbReference type="Pfam" id="PF12706">
    <property type="entry name" value="Lactamase_B_2"/>
    <property type="match status" value="1"/>
</dbReference>
<dbReference type="OrthoDB" id="9805728at2"/>
<dbReference type="eggNOG" id="COG2220">
    <property type="taxonomic scope" value="Bacteria"/>
</dbReference>